<name>A0ACB9G4M4_CICIN</name>
<accession>A0ACB9G4M4</accession>
<keyword evidence="2" id="KW-1185">Reference proteome</keyword>
<sequence length="109" mass="12587">MTSGVYTFSACGTIYHGIDQLVPMGGEAKYLQLYFYEGETEISHRLKWSNLDRTIVERLTRALASNPYVRTLKRLCELQPLDDYRVSLNASVERDQRVYNQPTTSEVTF</sequence>
<dbReference type="EMBL" id="CM042010">
    <property type="protein sequence ID" value="KAI3777986.1"/>
    <property type="molecule type" value="Genomic_DNA"/>
</dbReference>
<reference evidence="1 2" key="2">
    <citation type="journal article" date="2022" name="Mol. Ecol. Resour.">
        <title>The genomes of chicory, endive, great burdock and yacon provide insights into Asteraceae paleo-polyploidization history and plant inulin production.</title>
        <authorList>
            <person name="Fan W."/>
            <person name="Wang S."/>
            <person name="Wang H."/>
            <person name="Wang A."/>
            <person name="Jiang F."/>
            <person name="Liu H."/>
            <person name="Zhao H."/>
            <person name="Xu D."/>
            <person name="Zhang Y."/>
        </authorList>
    </citation>
    <scope>NUCLEOTIDE SEQUENCE [LARGE SCALE GENOMIC DNA]</scope>
    <source>
        <strain evidence="2">cv. Punajuju</strain>
        <tissue evidence="1">Leaves</tissue>
    </source>
</reference>
<evidence type="ECO:0000313" key="2">
    <source>
        <dbReference type="Proteomes" id="UP001055811"/>
    </source>
</evidence>
<gene>
    <name evidence="1" type="ORF">L2E82_06918</name>
</gene>
<evidence type="ECO:0000313" key="1">
    <source>
        <dbReference type="EMBL" id="KAI3777986.1"/>
    </source>
</evidence>
<proteinExistence type="predicted"/>
<reference evidence="2" key="1">
    <citation type="journal article" date="2022" name="Mol. Ecol. Resour.">
        <title>The genomes of chicory, endive, great burdock and yacon provide insights into Asteraceae palaeo-polyploidization history and plant inulin production.</title>
        <authorList>
            <person name="Fan W."/>
            <person name="Wang S."/>
            <person name="Wang H."/>
            <person name="Wang A."/>
            <person name="Jiang F."/>
            <person name="Liu H."/>
            <person name="Zhao H."/>
            <person name="Xu D."/>
            <person name="Zhang Y."/>
        </authorList>
    </citation>
    <scope>NUCLEOTIDE SEQUENCE [LARGE SCALE GENOMIC DNA]</scope>
    <source>
        <strain evidence="2">cv. Punajuju</strain>
    </source>
</reference>
<dbReference type="Proteomes" id="UP001055811">
    <property type="component" value="Linkage Group LG02"/>
</dbReference>
<comment type="caution">
    <text evidence="1">The sequence shown here is derived from an EMBL/GenBank/DDBJ whole genome shotgun (WGS) entry which is preliminary data.</text>
</comment>
<protein>
    <submittedName>
        <fullName evidence="1">Uncharacterized protein</fullName>
    </submittedName>
</protein>
<organism evidence="1 2">
    <name type="scientific">Cichorium intybus</name>
    <name type="common">Chicory</name>
    <dbReference type="NCBI Taxonomy" id="13427"/>
    <lineage>
        <taxon>Eukaryota</taxon>
        <taxon>Viridiplantae</taxon>
        <taxon>Streptophyta</taxon>
        <taxon>Embryophyta</taxon>
        <taxon>Tracheophyta</taxon>
        <taxon>Spermatophyta</taxon>
        <taxon>Magnoliopsida</taxon>
        <taxon>eudicotyledons</taxon>
        <taxon>Gunneridae</taxon>
        <taxon>Pentapetalae</taxon>
        <taxon>asterids</taxon>
        <taxon>campanulids</taxon>
        <taxon>Asterales</taxon>
        <taxon>Asteraceae</taxon>
        <taxon>Cichorioideae</taxon>
        <taxon>Cichorieae</taxon>
        <taxon>Cichoriinae</taxon>
        <taxon>Cichorium</taxon>
    </lineage>
</organism>